<comment type="caution">
    <text evidence="2">The sequence shown here is derived from an EMBL/GenBank/DDBJ whole genome shotgun (WGS) entry which is preliminary data.</text>
</comment>
<protein>
    <submittedName>
        <fullName evidence="2">Uncharacterized protein</fullName>
    </submittedName>
</protein>
<proteinExistence type="predicted"/>
<sequence>MPSAGFAWVNLPAPPSNPLDPGMSNDQEAGTGRRPAYSPMRLRVRMARSASRLSWRSRSACRLS</sequence>
<dbReference type="EMBL" id="BMLM01000001">
    <property type="protein sequence ID" value="GGN81921.1"/>
    <property type="molecule type" value="Genomic_DNA"/>
</dbReference>
<evidence type="ECO:0000256" key="1">
    <source>
        <dbReference type="SAM" id="MobiDB-lite"/>
    </source>
</evidence>
<evidence type="ECO:0000313" key="2">
    <source>
        <dbReference type="EMBL" id="GGN81921.1"/>
    </source>
</evidence>
<organism evidence="2 3">
    <name type="scientific">Agrococcus terreus</name>
    <dbReference type="NCBI Taxonomy" id="574649"/>
    <lineage>
        <taxon>Bacteria</taxon>
        <taxon>Bacillati</taxon>
        <taxon>Actinomycetota</taxon>
        <taxon>Actinomycetes</taxon>
        <taxon>Micrococcales</taxon>
        <taxon>Microbacteriaceae</taxon>
        <taxon>Agrococcus</taxon>
    </lineage>
</organism>
<gene>
    <name evidence="2" type="ORF">GCM10010968_11150</name>
</gene>
<accession>A0ABQ2KFG5</accession>
<evidence type="ECO:0000313" key="3">
    <source>
        <dbReference type="Proteomes" id="UP000626982"/>
    </source>
</evidence>
<dbReference type="Proteomes" id="UP000626982">
    <property type="component" value="Unassembled WGS sequence"/>
</dbReference>
<feature type="region of interest" description="Disordered" evidence="1">
    <location>
        <begin position="1"/>
        <end position="38"/>
    </location>
</feature>
<reference evidence="3" key="1">
    <citation type="journal article" date="2019" name="Int. J. Syst. Evol. Microbiol.">
        <title>The Global Catalogue of Microorganisms (GCM) 10K type strain sequencing project: providing services to taxonomists for standard genome sequencing and annotation.</title>
        <authorList>
            <consortium name="The Broad Institute Genomics Platform"/>
            <consortium name="The Broad Institute Genome Sequencing Center for Infectious Disease"/>
            <person name="Wu L."/>
            <person name="Ma J."/>
        </authorList>
    </citation>
    <scope>NUCLEOTIDE SEQUENCE [LARGE SCALE GENOMIC DNA]</scope>
    <source>
        <strain evidence="3">CGMCC 1.6960</strain>
    </source>
</reference>
<name>A0ABQ2KFG5_9MICO</name>
<keyword evidence="3" id="KW-1185">Reference proteome</keyword>